<evidence type="ECO:0000256" key="1">
    <source>
        <dbReference type="SAM" id="MobiDB-lite"/>
    </source>
</evidence>
<evidence type="ECO:0000313" key="2">
    <source>
        <dbReference type="EMBL" id="SLN70238.1"/>
    </source>
</evidence>
<dbReference type="Gene3D" id="2.30.30.220">
    <property type="entry name" value="SspB-like"/>
    <property type="match status" value="1"/>
</dbReference>
<accession>A0A1Y5TRC1</accession>
<dbReference type="OrthoDB" id="9800412at2"/>
<protein>
    <submittedName>
        <fullName evidence="2">Stringent starvation protein B</fullName>
    </submittedName>
</protein>
<dbReference type="AlphaFoldDB" id="A0A1Y5TRC1"/>
<dbReference type="InterPro" id="IPR007481">
    <property type="entry name" value="SspB"/>
</dbReference>
<dbReference type="InterPro" id="IPR036760">
    <property type="entry name" value="SspB-like_sf"/>
</dbReference>
<dbReference type="EMBL" id="FWFR01000003">
    <property type="protein sequence ID" value="SLN70238.1"/>
    <property type="molecule type" value="Genomic_DNA"/>
</dbReference>
<reference evidence="2 3" key="1">
    <citation type="submission" date="2017-03" db="EMBL/GenBank/DDBJ databases">
        <authorList>
            <person name="Afonso C.L."/>
            <person name="Miller P.J."/>
            <person name="Scott M.A."/>
            <person name="Spackman E."/>
            <person name="Goraichik I."/>
            <person name="Dimitrov K.M."/>
            <person name="Suarez D.L."/>
            <person name="Swayne D.E."/>
        </authorList>
    </citation>
    <scope>NUCLEOTIDE SEQUENCE [LARGE SCALE GENOMIC DNA]</scope>
    <source>
        <strain evidence="2 3">CECT 7691</strain>
    </source>
</reference>
<name>A0A1Y5TRC1_9PROT</name>
<gene>
    <name evidence="2" type="ORF">OCH7691_03263</name>
</gene>
<proteinExistence type="predicted"/>
<keyword evidence="3" id="KW-1185">Reference proteome</keyword>
<organism evidence="2 3">
    <name type="scientific">Oceanibacterium hippocampi</name>
    <dbReference type="NCBI Taxonomy" id="745714"/>
    <lineage>
        <taxon>Bacteria</taxon>
        <taxon>Pseudomonadati</taxon>
        <taxon>Pseudomonadota</taxon>
        <taxon>Alphaproteobacteria</taxon>
        <taxon>Sneathiellales</taxon>
        <taxon>Sneathiellaceae</taxon>
        <taxon>Oceanibacterium</taxon>
    </lineage>
</organism>
<dbReference type="SUPFAM" id="SSF101738">
    <property type="entry name" value="SspB-like"/>
    <property type="match status" value="1"/>
</dbReference>
<dbReference type="Pfam" id="PF04386">
    <property type="entry name" value="SspB"/>
    <property type="match status" value="1"/>
</dbReference>
<dbReference type="Proteomes" id="UP000193200">
    <property type="component" value="Unassembled WGS sequence"/>
</dbReference>
<dbReference type="InParanoid" id="A0A1Y5TRC1"/>
<dbReference type="RefSeq" id="WP_085884623.1">
    <property type="nucleotide sequence ID" value="NZ_FWFR01000003.1"/>
</dbReference>
<sequence length="159" mass="17714">MNQESLDYNEMVESALRSVLRRALLVAATEGMPGEHHFYVTFRTHFPGVRIPPYLRARYPEEMTIVLQHQFWELTVEEEGFSVGLSFNKVQEQLVIPYAAVTAFADPSVQFGLQFNVPSGAAPPAPEPAGDDAPSPQENEKPRPAEGAEVVTLDAFRKK</sequence>
<feature type="region of interest" description="Disordered" evidence="1">
    <location>
        <begin position="119"/>
        <end position="159"/>
    </location>
</feature>
<evidence type="ECO:0000313" key="3">
    <source>
        <dbReference type="Proteomes" id="UP000193200"/>
    </source>
</evidence>